<dbReference type="EMBL" id="CAJGYM010000031">
    <property type="protein sequence ID" value="CAD6192976.1"/>
    <property type="molecule type" value="Genomic_DNA"/>
</dbReference>
<dbReference type="PRINTS" id="PR00299">
    <property type="entry name" value="ACRYSTALLIN"/>
</dbReference>
<dbReference type="Pfam" id="PF00011">
    <property type="entry name" value="HSP20"/>
    <property type="match status" value="1"/>
</dbReference>
<keyword evidence="5" id="KW-1185">Reference proteome</keyword>
<evidence type="ECO:0000256" key="1">
    <source>
        <dbReference type="PROSITE-ProRule" id="PRU00285"/>
    </source>
</evidence>
<dbReference type="PROSITE" id="PS01031">
    <property type="entry name" value="SHSP"/>
    <property type="match status" value="1"/>
</dbReference>
<dbReference type="Gene3D" id="2.60.40.790">
    <property type="match status" value="1"/>
</dbReference>
<dbReference type="PANTHER" id="PTHR45640:SF24">
    <property type="entry name" value="SHSP DOMAIN-CONTAINING PROTEIN"/>
    <property type="match status" value="1"/>
</dbReference>
<dbReference type="GO" id="GO:0042026">
    <property type="term" value="P:protein refolding"/>
    <property type="evidence" value="ECO:0007669"/>
    <property type="project" value="TreeGrafter"/>
</dbReference>
<accession>A0A8S1H8Z1</accession>
<evidence type="ECO:0000313" key="4">
    <source>
        <dbReference type="EMBL" id="CAD6192976.1"/>
    </source>
</evidence>
<gene>
    <name evidence="4" type="ORF">CAUJ_LOCUS8895</name>
</gene>
<dbReference type="OrthoDB" id="1431247at2759"/>
<dbReference type="PANTHER" id="PTHR45640">
    <property type="entry name" value="HEAT SHOCK PROTEIN HSP-12.2-RELATED"/>
    <property type="match status" value="1"/>
</dbReference>
<protein>
    <recommendedName>
        <fullName evidence="3">SHSP domain-containing protein</fullName>
    </recommendedName>
</protein>
<evidence type="ECO:0000313" key="5">
    <source>
        <dbReference type="Proteomes" id="UP000835052"/>
    </source>
</evidence>
<dbReference type="GO" id="GO:0051082">
    <property type="term" value="F:unfolded protein binding"/>
    <property type="evidence" value="ECO:0007669"/>
    <property type="project" value="TreeGrafter"/>
</dbReference>
<dbReference type="Proteomes" id="UP000835052">
    <property type="component" value="Unassembled WGS sequence"/>
</dbReference>
<name>A0A8S1H8Z1_9PELO</name>
<feature type="domain" description="SHSP" evidence="3">
    <location>
        <begin position="104"/>
        <end position="216"/>
    </location>
</feature>
<evidence type="ECO:0000259" key="3">
    <source>
        <dbReference type="PROSITE" id="PS01031"/>
    </source>
</evidence>
<proteinExistence type="inferred from homology"/>
<evidence type="ECO:0000256" key="2">
    <source>
        <dbReference type="RuleBase" id="RU003616"/>
    </source>
</evidence>
<dbReference type="GO" id="GO:0005634">
    <property type="term" value="C:nucleus"/>
    <property type="evidence" value="ECO:0007669"/>
    <property type="project" value="TreeGrafter"/>
</dbReference>
<organism evidence="4 5">
    <name type="scientific">Caenorhabditis auriculariae</name>
    <dbReference type="NCBI Taxonomy" id="2777116"/>
    <lineage>
        <taxon>Eukaryota</taxon>
        <taxon>Metazoa</taxon>
        <taxon>Ecdysozoa</taxon>
        <taxon>Nematoda</taxon>
        <taxon>Chromadorea</taxon>
        <taxon>Rhabditida</taxon>
        <taxon>Rhabditina</taxon>
        <taxon>Rhabditomorpha</taxon>
        <taxon>Rhabditoidea</taxon>
        <taxon>Rhabditidae</taxon>
        <taxon>Peloderinae</taxon>
        <taxon>Caenorhabditis</taxon>
    </lineage>
</organism>
<dbReference type="InterPro" id="IPR001436">
    <property type="entry name" value="Alpha-crystallin/sHSP_animal"/>
</dbReference>
<comment type="caution">
    <text evidence="4">The sequence shown here is derived from an EMBL/GenBank/DDBJ whole genome shotgun (WGS) entry which is preliminary data.</text>
</comment>
<dbReference type="CDD" id="cd06526">
    <property type="entry name" value="metazoan_ACD"/>
    <property type="match status" value="1"/>
</dbReference>
<dbReference type="InterPro" id="IPR008978">
    <property type="entry name" value="HSP20-like_chaperone"/>
</dbReference>
<dbReference type="InterPro" id="IPR002068">
    <property type="entry name" value="A-crystallin/Hsp20_dom"/>
</dbReference>
<dbReference type="AlphaFoldDB" id="A0A8S1H8Z1"/>
<dbReference type="GO" id="GO:0005737">
    <property type="term" value="C:cytoplasm"/>
    <property type="evidence" value="ECO:0007669"/>
    <property type="project" value="TreeGrafter"/>
</dbReference>
<sequence>MVFREFDEDDLDSYLEGSVWSEKPSAGECFSDYFDAVVTVFPSTSHSNMAFGYPAKSCETVFASRRPPSAYSSSRYEDPYLRPESRNHYDRVAAQFVEHSLQPISRPGSPTPVAGAGDITNTEHGFTIQLDVNRFRPEEIKVVLTDDLLTVSGERLEYTGDGQTLRRSFSRKYSIPSDISLDSIRSHLTDAGYLVVNGSRKGWRETSITTHPAPAYRPYRTSSVISTV</sequence>
<comment type="similarity">
    <text evidence="1 2">Belongs to the small heat shock protein (HSP20) family.</text>
</comment>
<dbReference type="SUPFAM" id="SSF49764">
    <property type="entry name" value="HSP20-like chaperones"/>
    <property type="match status" value="1"/>
</dbReference>
<reference evidence="4" key="1">
    <citation type="submission" date="2020-10" db="EMBL/GenBank/DDBJ databases">
        <authorList>
            <person name="Kikuchi T."/>
        </authorList>
    </citation>
    <scope>NUCLEOTIDE SEQUENCE</scope>
    <source>
        <strain evidence="4">NKZ352</strain>
    </source>
</reference>
<dbReference type="GO" id="GO:0009408">
    <property type="term" value="P:response to heat"/>
    <property type="evidence" value="ECO:0007669"/>
    <property type="project" value="TreeGrafter"/>
</dbReference>